<gene>
    <name evidence="2" type="ORF">DPMN_118846</name>
</gene>
<protein>
    <submittedName>
        <fullName evidence="2">Uncharacterized protein</fullName>
    </submittedName>
</protein>
<reference evidence="2" key="1">
    <citation type="journal article" date="2019" name="bioRxiv">
        <title>The Genome of the Zebra Mussel, Dreissena polymorpha: A Resource for Invasive Species Research.</title>
        <authorList>
            <person name="McCartney M.A."/>
            <person name="Auch B."/>
            <person name="Kono T."/>
            <person name="Mallez S."/>
            <person name="Zhang Y."/>
            <person name="Obille A."/>
            <person name="Becker A."/>
            <person name="Abrahante J.E."/>
            <person name="Garbe J."/>
            <person name="Badalamenti J.P."/>
            <person name="Herman A."/>
            <person name="Mangelson H."/>
            <person name="Liachko I."/>
            <person name="Sullivan S."/>
            <person name="Sone E.D."/>
            <person name="Koren S."/>
            <person name="Silverstein K.A.T."/>
            <person name="Beckman K.B."/>
            <person name="Gohl D.M."/>
        </authorList>
    </citation>
    <scope>NUCLEOTIDE SEQUENCE</scope>
    <source>
        <strain evidence="2">Duluth1</strain>
        <tissue evidence="2">Whole animal</tissue>
    </source>
</reference>
<evidence type="ECO:0000313" key="3">
    <source>
        <dbReference type="Proteomes" id="UP000828390"/>
    </source>
</evidence>
<accession>A0A9D4GI49</accession>
<feature type="region of interest" description="Disordered" evidence="1">
    <location>
        <begin position="22"/>
        <end position="46"/>
    </location>
</feature>
<dbReference type="AlphaFoldDB" id="A0A9D4GI49"/>
<proteinExistence type="predicted"/>
<sequence length="76" mass="8698">MLSVWFTEAPKKTMFKLPTKETRSKDVDYNEASRASRRFSRRQSCESQMLTNLGASAREKLMRGQSQVKRTVPNGG</sequence>
<evidence type="ECO:0000256" key="1">
    <source>
        <dbReference type="SAM" id="MobiDB-lite"/>
    </source>
</evidence>
<reference evidence="2" key="2">
    <citation type="submission" date="2020-11" db="EMBL/GenBank/DDBJ databases">
        <authorList>
            <person name="McCartney M.A."/>
            <person name="Auch B."/>
            <person name="Kono T."/>
            <person name="Mallez S."/>
            <person name="Becker A."/>
            <person name="Gohl D.M."/>
            <person name="Silverstein K.A.T."/>
            <person name="Koren S."/>
            <person name="Bechman K.B."/>
            <person name="Herman A."/>
            <person name="Abrahante J.E."/>
            <person name="Garbe J."/>
        </authorList>
    </citation>
    <scope>NUCLEOTIDE SEQUENCE</scope>
    <source>
        <strain evidence="2">Duluth1</strain>
        <tissue evidence="2">Whole animal</tissue>
    </source>
</reference>
<name>A0A9D4GI49_DREPO</name>
<comment type="caution">
    <text evidence="2">The sequence shown here is derived from an EMBL/GenBank/DDBJ whole genome shotgun (WGS) entry which is preliminary data.</text>
</comment>
<dbReference type="EMBL" id="JAIWYP010000005">
    <property type="protein sequence ID" value="KAH3817313.1"/>
    <property type="molecule type" value="Genomic_DNA"/>
</dbReference>
<keyword evidence="3" id="KW-1185">Reference proteome</keyword>
<evidence type="ECO:0000313" key="2">
    <source>
        <dbReference type="EMBL" id="KAH3817313.1"/>
    </source>
</evidence>
<dbReference type="Proteomes" id="UP000828390">
    <property type="component" value="Unassembled WGS sequence"/>
</dbReference>
<organism evidence="2 3">
    <name type="scientific">Dreissena polymorpha</name>
    <name type="common">Zebra mussel</name>
    <name type="synonym">Mytilus polymorpha</name>
    <dbReference type="NCBI Taxonomy" id="45954"/>
    <lineage>
        <taxon>Eukaryota</taxon>
        <taxon>Metazoa</taxon>
        <taxon>Spiralia</taxon>
        <taxon>Lophotrochozoa</taxon>
        <taxon>Mollusca</taxon>
        <taxon>Bivalvia</taxon>
        <taxon>Autobranchia</taxon>
        <taxon>Heteroconchia</taxon>
        <taxon>Euheterodonta</taxon>
        <taxon>Imparidentia</taxon>
        <taxon>Neoheterodontei</taxon>
        <taxon>Myida</taxon>
        <taxon>Dreissenoidea</taxon>
        <taxon>Dreissenidae</taxon>
        <taxon>Dreissena</taxon>
    </lineage>
</organism>